<evidence type="ECO:0000256" key="5">
    <source>
        <dbReference type="ARBA" id="ARBA00023136"/>
    </source>
</evidence>
<feature type="transmembrane region" description="Helical" evidence="6">
    <location>
        <begin position="156"/>
        <end position="175"/>
    </location>
</feature>
<reference evidence="7 8" key="1">
    <citation type="submission" date="2018-12" db="EMBL/GenBank/DDBJ databases">
        <authorList>
            <person name="Yu L."/>
        </authorList>
    </citation>
    <scope>NUCLEOTIDE SEQUENCE [LARGE SCALE GENOMIC DNA]</scope>
    <source>
        <strain evidence="7 8">S5H2222</strain>
    </source>
</reference>
<proteinExistence type="inferred from homology"/>
<comment type="subcellular location">
    <subcellularLocation>
        <location evidence="1">Membrane</location>
        <topology evidence="1">Multi-pass membrane protein</topology>
    </subcellularLocation>
</comment>
<feature type="transmembrane region" description="Helical" evidence="6">
    <location>
        <begin position="187"/>
        <end position="207"/>
    </location>
</feature>
<dbReference type="Proteomes" id="UP000276349">
    <property type="component" value="Unassembled WGS sequence"/>
</dbReference>
<dbReference type="GO" id="GO:0016020">
    <property type="term" value="C:membrane"/>
    <property type="evidence" value="ECO:0007669"/>
    <property type="project" value="UniProtKB-SubCell"/>
</dbReference>
<organism evidence="7 8">
    <name type="scientific">Lysinibacillus telephonicus</name>
    <dbReference type="NCBI Taxonomy" id="1714840"/>
    <lineage>
        <taxon>Bacteria</taxon>
        <taxon>Bacillati</taxon>
        <taxon>Bacillota</taxon>
        <taxon>Bacilli</taxon>
        <taxon>Bacillales</taxon>
        <taxon>Bacillaceae</taxon>
        <taxon>Lysinibacillus</taxon>
    </lineage>
</organism>
<keyword evidence="5 6" id="KW-0472">Membrane</keyword>
<feature type="transmembrane region" description="Helical" evidence="6">
    <location>
        <begin position="131"/>
        <end position="149"/>
    </location>
</feature>
<comment type="caution">
    <text evidence="7">The sequence shown here is derived from an EMBL/GenBank/DDBJ whole genome shotgun (WGS) entry which is preliminary data.</text>
</comment>
<evidence type="ECO:0000256" key="4">
    <source>
        <dbReference type="ARBA" id="ARBA00022989"/>
    </source>
</evidence>
<dbReference type="AlphaFoldDB" id="A0A3S0HJ39"/>
<evidence type="ECO:0000256" key="6">
    <source>
        <dbReference type="SAM" id="Phobius"/>
    </source>
</evidence>
<dbReference type="PANTHER" id="PTHR31885:SF6">
    <property type="entry name" value="GH04784P"/>
    <property type="match status" value="1"/>
</dbReference>
<feature type="transmembrane region" description="Helical" evidence="6">
    <location>
        <begin position="104"/>
        <end position="125"/>
    </location>
</feature>
<keyword evidence="3 6" id="KW-0812">Transmembrane</keyword>
<dbReference type="PANTHER" id="PTHR31885">
    <property type="entry name" value="GH04784P"/>
    <property type="match status" value="1"/>
</dbReference>
<dbReference type="InterPro" id="IPR012506">
    <property type="entry name" value="TMEM86B-like"/>
</dbReference>
<dbReference type="GO" id="GO:0016787">
    <property type="term" value="F:hydrolase activity"/>
    <property type="evidence" value="ECO:0007669"/>
    <property type="project" value="TreeGrafter"/>
</dbReference>
<comment type="similarity">
    <text evidence="2">Belongs to the TMEM86 family.</text>
</comment>
<evidence type="ECO:0000313" key="8">
    <source>
        <dbReference type="Proteomes" id="UP000276349"/>
    </source>
</evidence>
<feature type="transmembrane region" description="Helical" evidence="6">
    <location>
        <begin position="77"/>
        <end position="95"/>
    </location>
</feature>
<evidence type="ECO:0000256" key="2">
    <source>
        <dbReference type="ARBA" id="ARBA00007375"/>
    </source>
</evidence>
<gene>
    <name evidence="7" type="ORF">EKG35_14935</name>
</gene>
<dbReference type="OrthoDB" id="5592477at2"/>
<keyword evidence="8" id="KW-1185">Reference proteome</keyword>
<keyword evidence="4 6" id="KW-1133">Transmembrane helix</keyword>
<feature type="transmembrane region" description="Helical" evidence="6">
    <location>
        <begin position="53"/>
        <end position="71"/>
    </location>
</feature>
<dbReference type="Pfam" id="PF07947">
    <property type="entry name" value="YhhN"/>
    <property type="match status" value="1"/>
</dbReference>
<evidence type="ECO:0000256" key="1">
    <source>
        <dbReference type="ARBA" id="ARBA00004141"/>
    </source>
</evidence>
<sequence length="220" mass="25130">MVQKILLCMFVVFSFYYIFFIETILDSLILLFKLIPMVLIIILAFITPAKYATAYKTLIIIALIFCAFGDYTLQWFIIGLSCFLIGHVFYIRAFLTTNVKKPPLWIRLLLLIYGVSMMIWIGTTLLDANQFFLAVAVCAYIIIILTMGWTSFRTGCNYASIGAILFIISDSILAINKFIAPIEYSHQFIMLTYYAAQFFMTLSIANYSESRSKSATMNVV</sequence>
<protein>
    <submittedName>
        <fullName evidence="7">Lysoplasmalogenase</fullName>
    </submittedName>
</protein>
<accession>A0A3S0HJ39</accession>
<name>A0A3S0HJ39_9BACI</name>
<feature type="transmembrane region" description="Helical" evidence="6">
    <location>
        <begin position="5"/>
        <end position="21"/>
    </location>
</feature>
<evidence type="ECO:0000256" key="3">
    <source>
        <dbReference type="ARBA" id="ARBA00022692"/>
    </source>
</evidence>
<feature type="transmembrane region" description="Helical" evidence="6">
    <location>
        <begin position="27"/>
        <end position="46"/>
    </location>
</feature>
<dbReference type="EMBL" id="RXNR01000049">
    <property type="protein sequence ID" value="RTQ90485.1"/>
    <property type="molecule type" value="Genomic_DNA"/>
</dbReference>
<evidence type="ECO:0000313" key="7">
    <source>
        <dbReference type="EMBL" id="RTQ90485.1"/>
    </source>
</evidence>